<dbReference type="AlphaFoldDB" id="A0AB37QMB4"/>
<evidence type="ECO:0000313" key="2">
    <source>
        <dbReference type="Proteomes" id="UP000272613"/>
    </source>
</evidence>
<sequence>HEPKVCFTSDTSITDCHIPDLLKRAVWHDSVPEFLDDHRALEPPDPIPNSVVKRCIADGSVGFPHVRVGHRQD</sequence>
<gene>
    <name evidence="1" type="ORF">ALP74_02067</name>
</gene>
<reference evidence="1 2" key="1">
    <citation type="submission" date="2018-08" db="EMBL/GenBank/DDBJ databases">
        <title>Recombination of ecologically and evolutionarily significant loci maintains genetic cohesion in the Pseudomonas syringae species complex.</title>
        <authorList>
            <person name="Dillon M."/>
            <person name="Thakur S."/>
            <person name="Almeida R.N.D."/>
            <person name="Weir B.S."/>
            <person name="Guttman D.S."/>
        </authorList>
    </citation>
    <scope>NUCLEOTIDE SEQUENCE [LARGE SCALE GENOMIC DNA]</scope>
    <source>
        <strain evidence="1 2">ICMP 5019</strain>
    </source>
</reference>
<organism evidence="1 2">
    <name type="scientific">Pseudomonas coronafaciens pv. garcae</name>
    <dbReference type="NCBI Taxonomy" id="251653"/>
    <lineage>
        <taxon>Bacteria</taxon>
        <taxon>Pseudomonadati</taxon>
        <taxon>Pseudomonadota</taxon>
        <taxon>Gammaproteobacteria</taxon>
        <taxon>Pseudomonadales</taxon>
        <taxon>Pseudomonadaceae</taxon>
        <taxon>Pseudomonas</taxon>
        <taxon>Pseudomonas coronafaciens</taxon>
    </lineage>
</organism>
<dbReference type="Proteomes" id="UP000272613">
    <property type="component" value="Unassembled WGS sequence"/>
</dbReference>
<dbReference type="EMBL" id="RBSH01000211">
    <property type="protein sequence ID" value="RMR98678.1"/>
    <property type="molecule type" value="Genomic_DNA"/>
</dbReference>
<protein>
    <submittedName>
        <fullName evidence="1">Uncharacterized protein</fullName>
    </submittedName>
</protein>
<accession>A0AB37QMB4</accession>
<proteinExistence type="predicted"/>
<feature type="non-terminal residue" evidence="1">
    <location>
        <position position="1"/>
    </location>
</feature>
<name>A0AB37QMB4_9PSED</name>
<comment type="caution">
    <text evidence="1">The sequence shown here is derived from an EMBL/GenBank/DDBJ whole genome shotgun (WGS) entry which is preliminary data.</text>
</comment>
<evidence type="ECO:0000313" key="1">
    <source>
        <dbReference type="EMBL" id="RMR98678.1"/>
    </source>
</evidence>